<dbReference type="STRING" id="112090.W4GVK3"/>
<feature type="transmembrane region" description="Helical" evidence="12">
    <location>
        <begin position="299"/>
        <end position="317"/>
    </location>
</feature>
<dbReference type="InterPro" id="IPR005599">
    <property type="entry name" value="GPI_mannosylTrfase"/>
</dbReference>
<dbReference type="GO" id="GO:0006487">
    <property type="term" value="P:protein N-linked glycosylation"/>
    <property type="evidence" value="ECO:0007669"/>
    <property type="project" value="TreeGrafter"/>
</dbReference>
<keyword evidence="5" id="KW-0808">Transferase</keyword>
<comment type="pathway">
    <text evidence="2">Protein modification; protein glycosylation.</text>
</comment>
<evidence type="ECO:0000256" key="11">
    <source>
        <dbReference type="ARBA" id="ARBA00048899"/>
    </source>
</evidence>
<gene>
    <name evidence="13" type="ORF">H257_04713</name>
</gene>
<accession>W4GVK3</accession>
<feature type="transmembrane region" description="Helical" evidence="12">
    <location>
        <begin position="134"/>
        <end position="151"/>
    </location>
</feature>
<evidence type="ECO:0000256" key="6">
    <source>
        <dbReference type="ARBA" id="ARBA00022692"/>
    </source>
</evidence>
<dbReference type="UniPathway" id="UPA00378"/>
<sequence length="490" mass="55085">MESIVLYAVGLFQVWFTPYAKVEESFNLQACHDLLYHGVNLTKYDHFEFPGVVPRTFLGALPVALLSSPILHVFHPSKPVMQICVRSSLWTLSFLAWLYLKRTISALHGRDTSVWFTVVSIVQFHVVFYMGRTLPNVFALMLVMLAYSFWMQNRPKVVISLLSFSTIVFRGDTAVLFAPILITMLAMRQISLLATIASGILSTIIALATTILVDSYFWQRWLWPEGEVLWFNTVLNKSHEWGTYPFHWYFASALPRIMLATALLVPLGATSLGTVLSGSKNVRGMFEALRTTTFVDGPTCQYFIPVLVYVFLFSFLPHKELRFVLNAVPILNFVAAVGVTKLWRNRTKSFWPLVLALGCLCATLAGSVVFSLASHANYPGGVAFHRLHKLGASFEHTPKTVHLDVASAMTGVSRFGEQYPAWTYLKTEGLNASADFATVDYVLTADPWHPSKQEFEVVDTVDAFDRVDAGRLAIVQKPHIYILQRKPSQV</sequence>
<evidence type="ECO:0000256" key="2">
    <source>
        <dbReference type="ARBA" id="ARBA00004922"/>
    </source>
</evidence>
<evidence type="ECO:0000256" key="12">
    <source>
        <dbReference type="RuleBase" id="RU363075"/>
    </source>
</evidence>
<name>W4GVK3_APHAT</name>
<evidence type="ECO:0000256" key="8">
    <source>
        <dbReference type="ARBA" id="ARBA00022989"/>
    </source>
</evidence>
<reference evidence="13" key="1">
    <citation type="submission" date="2013-12" db="EMBL/GenBank/DDBJ databases">
        <title>The Genome Sequence of Aphanomyces astaci APO3.</title>
        <authorList>
            <consortium name="The Broad Institute Genomics Platform"/>
            <person name="Russ C."/>
            <person name="Tyler B."/>
            <person name="van West P."/>
            <person name="Dieguez-Uribeondo J."/>
            <person name="Young S.K."/>
            <person name="Zeng Q."/>
            <person name="Gargeya S."/>
            <person name="Fitzgerald M."/>
            <person name="Abouelleil A."/>
            <person name="Alvarado L."/>
            <person name="Chapman S.B."/>
            <person name="Gainer-Dewar J."/>
            <person name="Goldberg J."/>
            <person name="Griggs A."/>
            <person name="Gujja S."/>
            <person name="Hansen M."/>
            <person name="Howarth C."/>
            <person name="Imamovic A."/>
            <person name="Ireland A."/>
            <person name="Larimer J."/>
            <person name="McCowan C."/>
            <person name="Murphy C."/>
            <person name="Pearson M."/>
            <person name="Poon T.W."/>
            <person name="Priest M."/>
            <person name="Roberts A."/>
            <person name="Saif S."/>
            <person name="Shea T."/>
            <person name="Sykes S."/>
            <person name="Wortman J."/>
            <person name="Nusbaum C."/>
            <person name="Birren B."/>
        </authorList>
    </citation>
    <scope>NUCLEOTIDE SEQUENCE [LARGE SCALE GENOMIC DNA]</scope>
    <source>
        <strain evidence="13">APO3</strain>
    </source>
</reference>
<organism evidence="13">
    <name type="scientific">Aphanomyces astaci</name>
    <name type="common">Crayfish plague agent</name>
    <dbReference type="NCBI Taxonomy" id="112090"/>
    <lineage>
        <taxon>Eukaryota</taxon>
        <taxon>Sar</taxon>
        <taxon>Stramenopiles</taxon>
        <taxon>Oomycota</taxon>
        <taxon>Saprolegniomycetes</taxon>
        <taxon>Saprolegniales</taxon>
        <taxon>Verrucalvaceae</taxon>
        <taxon>Aphanomyces</taxon>
    </lineage>
</organism>
<proteinExistence type="inferred from homology"/>
<evidence type="ECO:0000256" key="1">
    <source>
        <dbReference type="ARBA" id="ARBA00004477"/>
    </source>
</evidence>
<dbReference type="PANTHER" id="PTHR22760:SF1">
    <property type="entry name" value="DOL-P-MAN:MAN(7)GLCNAC(2)-PP-DOL ALPHA-1,6-MANNOSYLTRANSFERASE"/>
    <property type="match status" value="1"/>
</dbReference>
<feature type="transmembrane region" description="Helical" evidence="12">
    <location>
        <begin position="52"/>
        <end position="71"/>
    </location>
</feature>
<evidence type="ECO:0000256" key="3">
    <source>
        <dbReference type="ARBA" id="ARBA00007063"/>
    </source>
</evidence>
<keyword evidence="8 12" id="KW-1133">Transmembrane helix</keyword>
<comment type="function">
    <text evidence="10">Mannosyltransferase that operates in the biosynthetic pathway of dolichol-linked oligosaccharides, the glycan precursors employed in protein asparagine (N)-glycosylation. The assembly of dolichol-linked oligosaccharides begins on the cytosolic side of the endoplasmic reticulum membrane and finishes in its lumen. The sequential addition of sugars to dolichol pyrophosphate produces dolichol-linked oligosaccharides containing fourteen sugars, including two GlcNAcs, nine mannoses and three glucoses. Once assembled, the oligosaccharide is transferred from the lipid to nascent proteins by oligosaccharyltransferases. In the lumen of the endoplasmic reticulum, adds the eighth mannose residue in an alpha-1,6 linkage onto Man(7)GlcNAc(2)-PP-dolichol to produce Man(8)GlcNAc(2)-PP-dolichol.</text>
</comment>
<feature type="transmembrane region" description="Helical" evidence="12">
    <location>
        <begin position="323"/>
        <end position="343"/>
    </location>
</feature>
<dbReference type="PANTHER" id="PTHR22760">
    <property type="entry name" value="GLYCOSYLTRANSFERASE"/>
    <property type="match status" value="1"/>
</dbReference>
<keyword evidence="6 12" id="KW-0812">Transmembrane</keyword>
<feature type="transmembrane region" description="Helical" evidence="12">
    <location>
        <begin position="190"/>
        <end position="213"/>
    </location>
</feature>
<evidence type="ECO:0000256" key="4">
    <source>
        <dbReference type="ARBA" id="ARBA00022676"/>
    </source>
</evidence>
<dbReference type="VEuPathDB" id="FungiDB:H257_04713"/>
<dbReference type="OrthoDB" id="19039at2759"/>
<dbReference type="RefSeq" id="XP_009827624.1">
    <property type="nucleotide sequence ID" value="XM_009829322.1"/>
</dbReference>
<dbReference type="AlphaFoldDB" id="W4GVK3"/>
<dbReference type="GO" id="GO:0052917">
    <property type="term" value="F:dol-P-Man:Man(7)GlcNAc(2)-PP-Dol alpha-1,6-mannosyltransferase activity"/>
    <property type="evidence" value="ECO:0007669"/>
    <property type="project" value="UniProtKB-EC"/>
</dbReference>
<evidence type="ECO:0000256" key="9">
    <source>
        <dbReference type="ARBA" id="ARBA00023136"/>
    </source>
</evidence>
<feature type="transmembrane region" description="Helical" evidence="12">
    <location>
        <begin position="350"/>
        <end position="373"/>
    </location>
</feature>
<evidence type="ECO:0000256" key="5">
    <source>
        <dbReference type="ARBA" id="ARBA00022679"/>
    </source>
</evidence>
<feature type="transmembrane region" description="Helical" evidence="12">
    <location>
        <begin position="257"/>
        <end position="278"/>
    </location>
</feature>
<dbReference type="GO" id="GO:0005789">
    <property type="term" value="C:endoplasmic reticulum membrane"/>
    <property type="evidence" value="ECO:0007669"/>
    <property type="project" value="UniProtKB-SubCell"/>
</dbReference>
<comment type="similarity">
    <text evidence="3 12">Belongs to the glycosyltransferase 22 family.</text>
</comment>
<evidence type="ECO:0000313" key="13">
    <source>
        <dbReference type="EMBL" id="ETV82953.1"/>
    </source>
</evidence>
<protein>
    <recommendedName>
        <fullName evidence="12">Mannosyltransferase</fullName>
        <ecNumber evidence="12">2.4.1.-</ecNumber>
    </recommendedName>
</protein>
<dbReference type="EC" id="2.4.1.-" evidence="12"/>
<keyword evidence="9 12" id="KW-0472">Membrane</keyword>
<comment type="catalytic activity">
    <reaction evidence="11">
        <text>an alpha-D-Man-(1-&gt;2)-alpha-D-Man-(1-&gt;2)-alpha-D-Man-(1-&gt;3)-[alpha-D-Man-(1-&gt;2)-alpha-D-Man-(1-&gt;3)-alpha-D-Man-(1-&gt;6)]-beta-D-Man-(1-&gt;4)-beta-D-GlcNAc-(1-&gt;4)-alpha-D-GlcNAc-diphospho-di-trans,poly-cis-dolichol + a di-trans,poly-cis-dolichyl beta-D-mannosyl phosphate = an alpha-D-Man-(1-&gt;2)-alpha-D-Man-(1-&gt;2)-alpha-D-Man-(1-&gt;3)-[alpha-D-Man-(1-&gt;2)-alpha-D-Man-(1-&gt;3)-[alpha-D-Man-(1-&gt;6)]-alpha-D-Man-(1-&gt;6)]-beta-D-Man-(1-&gt;4)-beta-D-GlcNAc-(1-&gt;4)-alpha-D-GlcNAc-diphospho-di-trans,poly-cis-dolichol + a di-trans,poly-cis-dolichyl phosphate + H(+)</text>
        <dbReference type="Rhea" id="RHEA:29535"/>
        <dbReference type="Rhea" id="RHEA-COMP:19498"/>
        <dbReference type="Rhea" id="RHEA-COMP:19501"/>
        <dbReference type="Rhea" id="RHEA-COMP:19518"/>
        <dbReference type="Rhea" id="RHEA-COMP:19519"/>
        <dbReference type="ChEBI" id="CHEBI:15378"/>
        <dbReference type="ChEBI" id="CHEBI:57683"/>
        <dbReference type="ChEBI" id="CHEBI:58211"/>
        <dbReference type="ChEBI" id="CHEBI:132517"/>
        <dbReference type="ChEBI" id="CHEBI:132519"/>
        <dbReference type="EC" id="2.4.1.260"/>
    </reaction>
    <physiologicalReaction direction="left-to-right" evidence="11">
        <dbReference type="Rhea" id="RHEA:29536"/>
    </physiologicalReaction>
</comment>
<dbReference type="EMBL" id="KI913121">
    <property type="protein sequence ID" value="ETV82953.1"/>
    <property type="molecule type" value="Genomic_DNA"/>
</dbReference>
<keyword evidence="7 12" id="KW-0256">Endoplasmic reticulum</keyword>
<comment type="subcellular location">
    <subcellularLocation>
        <location evidence="1 12">Endoplasmic reticulum membrane</location>
        <topology evidence="1 12">Multi-pass membrane protein</topology>
    </subcellularLocation>
</comment>
<evidence type="ECO:0000256" key="10">
    <source>
        <dbReference type="ARBA" id="ARBA00044721"/>
    </source>
</evidence>
<evidence type="ECO:0000256" key="7">
    <source>
        <dbReference type="ARBA" id="ARBA00022824"/>
    </source>
</evidence>
<feature type="transmembrane region" description="Helical" evidence="12">
    <location>
        <begin position="157"/>
        <end position="178"/>
    </location>
</feature>
<dbReference type="Pfam" id="PF03901">
    <property type="entry name" value="Glyco_transf_22"/>
    <property type="match status" value="1"/>
</dbReference>
<dbReference type="GeneID" id="20806709"/>
<keyword evidence="4 12" id="KW-0328">Glycosyltransferase</keyword>